<reference evidence="4 5" key="1">
    <citation type="submission" date="2014-04" db="EMBL/GenBank/DDBJ databases">
        <authorList>
            <consortium name="DOE Joint Genome Institute"/>
            <person name="Kuo A."/>
            <person name="Girlanda M."/>
            <person name="Perotto S."/>
            <person name="Kohler A."/>
            <person name="Nagy L.G."/>
            <person name="Floudas D."/>
            <person name="Copeland A."/>
            <person name="Barry K.W."/>
            <person name="Cichocki N."/>
            <person name="Veneault-Fourrey C."/>
            <person name="LaButti K."/>
            <person name="Lindquist E.A."/>
            <person name="Lipzen A."/>
            <person name="Lundell T."/>
            <person name="Morin E."/>
            <person name="Murat C."/>
            <person name="Sun H."/>
            <person name="Tunlid A."/>
            <person name="Henrissat B."/>
            <person name="Grigoriev I.V."/>
            <person name="Hibbett D.S."/>
            <person name="Martin F."/>
            <person name="Nordberg H.P."/>
            <person name="Cantor M.N."/>
            <person name="Hua S.X."/>
        </authorList>
    </citation>
    <scope>NUCLEOTIDE SEQUENCE [LARGE SCALE GENOMIC DNA]</scope>
    <source>
        <strain evidence="4 5">MUT 4182</strain>
    </source>
</reference>
<sequence>MHSSIVFVFSVIASALAIAVTAPAAGTLVGPTDSITLKWTSVSTDPTAFRAVMVNPDGSYNQELTANTRTADGTTVLGTPSAGFPIGKDYQINLMGISSSANPSGILAQSAKFDVGYSTSSSSMMSTVMPTTMTGMTMNTVAAATATATDASASNVNIQPSGNAAFSSFQLSAGLVASVALLHALAF</sequence>
<dbReference type="HOGENOM" id="CLU_088618_3_0_1"/>
<accession>A0A0C3L5F9</accession>
<protein>
    <recommendedName>
        <fullName evidence="3">Yeast cell wall synthesis Kre9/Knh1-like N-terminal domain-containing protein</fullName>
    </recommendedName>
</protein>
<dbReference type="AlphaFoldDB" id="A0A0C3L5F9"/>
<dbReference type="InterPro" id="IPR052479">
    <property type="entry name" value="GPI-anchor_Adhesion_Reg"/>
</dbReference>
<evidence type="ECO:0000259" key="3">
    <source>
        <dbReference type="Pfam" id="PF10342"/>
    </source>
</evidence>
<proteinExistence type="predicted"/>
<evidence type="ECO:0000256" key="1">
    <source>
        <dbReference type="ARBA" id="ARBA00022729"/>
    </source>
</evidence>
<dbReference type="EMBL" id="KN822987">
    <property type="protein sequence ID" value="KIO29038.1"/>
    <property type="molecule type" value="Genomic_DNA"/>
</dbReference>
<feature type="signal peptide" evidence="2">
    <location>
        <begin position="1"/>
        <end position="17"/>
    </location>
</feature>
<evidence type="ECO:0000256" key="2">
    <source>
        <dbReference type="SAM" id="SignalP"/>
    </source>
</evidence>
<organism evidence="4 5">
    <name type="scientific">Tulasnella calospora MUT 4182</name>
    <dbReference type="NCBI Taxonomy" id="1051891"/>
    <lineage>
        <taxon>Eukaryota</taxon>
        <taxon>Fungi</taxon>
        <taxon>Dikarya</taxon>
        <taxon>Basidiomycota</taxon>
        <taxon>Agaricomycotina</taxon>
        <taxon>Agaricomycetes</taxon>
        <taxon>Cantharellales</taxon>
        <taxon>Tulasnellaceae</taxon>
        <taxon>Tulasnella</taxon>
    </lineage>
</organism>
<dbReference type="Proteomes" id="UP000054248">
    <property type="component" value="Unassembled WGS sequence"/>
</dbReference>
<reference evidence="5" key="2">
    <citation type="submission" date="2015-01" db="EMBL/GenBank/DDBJ databases">
        <title>Evolutionary Origins and Diversification of the Mycorrhizal Mutualists.</title>
        <authorList>
            <consortium name="DOE Joint Genome Institute"/>
            <consortium name="Mycorrhizal Genomics Consortium"/>
            <person name="Kohler A."/>
            <person name="Kuo A."/>
            <person name="Nagy L.G."/>
            <person name="Floudas D."/>
            <person name="Copeland A."/>
            <person name="Barry K.W."/>
            <person name="Cichocki N."/>
            <person name="Veneault-Fourrey C."/>
            <person name="LaButti K."/>
            <person name="Lindquist E.A."/>
            <person name="Lipzen A."/>
            <person name="Lundell T."/>
            <person name="Morin E."/>
            <person name="Murat C."/>
            <person name="Riley R."/>
            <person name="Ohm R."/>
            <person name="Sun H."/>
            <person name="Tunlid A."/>
            <person name="Henrissat B."/>
            <person name="Grigoriev I.V."/>
            <person name="Hibbett D.S."/>
            <person name="Martin F."/>
        </authorList>
    </citation>
    <scope>NUCLEOTIDE SEQUENCE [LARGE SCALE GENOMIC DNA]</scope>
    <source>
        <strain evidence="5">MUT 4182</strain>
    </source>
</reference>
<keyword evidence="1 2" id="KW-0732">Signal</keyword>
<dbReference type="OrthoDB" id="5316007at2759"/>
<evidence type="ECO:0000313" key="4">
    <source>
        <dbReference type="EMBL" id="KIO29038.1"/>
    </source>
</evidence>
<gene>
    <name evidence="4" type="ORF">M407DRAFT_242760</name>
</gene>
<dbReference type="InterPro" id="IPR018466">
    <property type="entry name" value="Kre9/Knh1-like_N"/>
</dbReference>
<dbReference type="PANTHER" id="PTHR35185">
    <property type="entry name" value="SERINE/THREONINE-RICH PROTEIN ADG2-RELATED"/>
    <property type="match status" value="1"/>
</dbReference>
<keyword evidence="5" id="KW-1185">Reference proteome</keyword>
<feature type="domain" description="Yeast cell wall synthesis Kre9/Knh1-like N-terminal" evidence="3">
    <location>
        <begin position="23"/>
        <end position="115"/>
    </location>
</feature>
<dbReference type="Pfam" id="PF10342">
    <property type="entry name" value="Kre9_KNH"/>
    <property type="match status" value="1"/>
</dbReference>
<dbReference type="STRING" id="1051891.A0A0C3L5F9"/>
<feature type="chain" id="PRO_5002166523" description="Yeast cell wall synthesis Kre9/Knh1-like N-terminal domain-containing protein" evidence="2">
    <location>
        <begin position="18"/>
        <end position="187"/>
    </location>
</feature>
<name>A0A0C3L5F9_9AGAM</name>
<dbReference type="PANTHER" id="PTHR35185:SF1">
    <property type="entry name" value="UPF0619 GPI-ANCHORED MEMBRANE PROTEIN C1322.10"/>
    <property type="match status" value="1"/>
</dbReference>
<evidence type="ECO:0000313" key="5">
    <source>
        <dbReference type="Proteomes" id="UP000054248"/>
    </source>
</evidence>